<sequence length="84" mass="9605">MELSELSGKTRDPENAGLLHRCHLELNRHFRKKLAEEEPAGVLEAATSGLVIDVLWGHGEASFSLKWGFVSYKCFEFREKMNQK</sequence>
<evidence type="ECO:0000313" key="1">
    <source>
        <dbReference type="Ensembl" id="ENSNLEP00000035488.1"/>
    </source>
</evidence>
<dbReference type="OMA" id="ASFSLKW"/>
<keyword evidence="2" id="KW-1185">Reference proteome</keyword>
<evidence type="ECO:0000313" key="2">
    <source>
        <dbReference type="Proteomes" id="UP000001073"/>
    </source>
</evidence>
<dbReference type="EMBL" id="ADFV01075270">
    <property type="status" value="NOT_ANNOTATED_CDS"/>
    <property type="molecule type" value="Genomic_DNA"/>
</dbReference>
<dbReference type="Ensembl" id="ENSNLET00000045073.1">
    <property type="protein sequence ID" value="ENSNLEP00000035488.1"/>
    <property type="gene ID" value="ENSNLEG00000031607.1"/>
</dbReference>
<protein>
    <submittedName>
        <fullName evidence="1">Uncharacterized protein</fullName>
    </submittedName>
</protein>
<reference evidence="1" key="3">
    <citation type="submission" date="2025-09" db="UniProtKB">
        <authorList>
            <consortium name="Ensembl"/>
        </authorList>
    </citation>
    <scope>IDENTIFICATION</scope>
</reference>
<dbReference type="AlphaFoldDB" id="A0A2I3GVU6"/>
<dbReference type="Proteomes" id="UP000001073">
    <property type="component" value="Chromosome 5"/>
</dbReference>
<proteinExistence type="predicted"/>
<reference evidence="1 2" key="1">
    <citation type="submission" date="2012-10" db="EMBL/GenBank/DDBJ databases">
        <authorList>
            <consortium name="Gibbon Genome Sequencing Consortium"/>
        </authorList>
    </citation>
    <scope>NUCLEOTIDE SEQUENCE [LARGE SCALE GENOMIC DNA]</scope>
</reference>
<dbReference type="GeneTree" id="ENSGT00910000147544"/>
<reference evidence="1" key="2">
    <citation type="submission" date="2025-08" db="UniProtKB">
        <authorList>
            <consortium name="Ensembl"/>
        </authorList>
    </citation>
    <scope>IDENTIFICATION</scope>
</reference>
<accession>A0A2I3GVU6</accession>
<organism evidence="1 2">
    <name type="scientific">Nomascus leucogenys</name>
    <name type="common">Northern white-cheeked gibbon</name>
    <name type="synonym">Hylobates leucogenys</name>
    <dbReference type="NCBI Taxonomy" id="61853"/>
    <lineage>
        <taxon>Eukaryota</taxon>
        <taxon>Metazoa</taxon>
        <taxon>Chordata</taxon>
        <taxon>Craniata</taxon>
        <taxon>Vertebrata</taxon>
        <taxon>Euteleostomi</taxon>
        <taxon>Mammalia</taxon>
        <taxon>Eutheria</taxon>
        <taxon>Euarchontoglires</taxon>
        <taxon>Primates</taxon>
        <taxon>Haplorrhini</taxon>
        <taxon>Catarrhini</taxon>
        <taxon>Hylobatidae</taxon>
        <taxon>Nomascus</taxon>
    </lineage>
</organism>
<name>A0A2I3GVU6_NOMLE</name>
<dbReference type="InParanoid" id="A0A2I3GVU6"/>